<evidence type="ECO:0000313" key="14">
    <source>
        <dbReference type="Proteomes" id="UP000031512"/>
    </source>
</evidence>
<dbReference type="InterPro" id="IPR033411">
    <property type="entry name" value="Ribonuclease_PIN"/>
</dbReference>
<dbReference type="PIRSF" id="PIRSF037125">
    <property type="entry name" value="D-site_20S_pre-rRNA_nuclease"/>
    <property type="match status" value="1"/>
</dbReference>
<dbReference type="GO" id="GO:0046872">
    <property type="term" value="F:metal ion binding"/>
    <property type="evidence" value="ECO:0007669"/>
    <property type="project" value="UniProtKB-UniRule"/>
</dbReference>
<keyword evidence="3" id="KW-0540">Nuclease</keyword>
<dbReference type="Pfam" id="PF08772">
    <property type="entry name" value="Zn_ribbon_NOB1"/>
    <property type="match status" value="1"/>
</dbReference>
<dbReference type="AlphaFoldDB" id="L0AZ17"/>
<evidence type="ECO:0008006" key="15">
    <source>
        <dbReference type="Google" id="ProtNLM"/>
    </source>
</evidence>
<sequence>MSEVEAKEVREDAKVEVKVSEGTEAKLAADLDAKTRKIVIDTGAYCRSLYIDKSGDAIYITKGVLAEIEKYRTKNPLESLTRVLFSPTVREPTEEDVVFVKNFASLTGDLPFLSTTDIECIALTRRLQIETGDTSCLRTEPLPLALDGRNGSSNGSAGKGTGGAKGRNGYGKKGGKPKEEKAQLGFDCWIGPDNAHSYNMETAPLNDRQVACMTTDFAMQNVLMHMGLNVVTLDGFIAKTIRTWGQICRACYEVYQNTARKFCSKCGNATVDRVSLKVDGDSGKVVAKDTRKWINTRGTIYTQPKPSTGRNKVCCCKNVITCAQQPYIVSEDQLLMPGYKNYIREMNRKNRENSLLHFYPDDTKMVDSSLFGGKLVSSLANIQIGLGKGNPNSNRWIKKNKRSLKSL</sequence>
<dbReference type="Gene3D" id="6.20.210.10">
    <property type="entry name" value="Nin one binding (NOB1), Zn-ribbon-like"/>
    <property type="match status" value="1"/>
</dbReference>
<evidence type="ECO:0000256" key="6">
    <source>
        <dbReference type="ARBA" id="ARBA00022833"/>
    </source>
</evidence>
<evidence type="ECO:0000256" key="9">
    <source>
        <dbReference type="PIRSR" id="PIRSR037125-1"/>
    </source>
</evidence>
<dbReference type="GO" id="GO:0005634">
    <property type="term" value="C:nucleus"/>
    <property type="evidence" value="ECO:0007669"/>
    <property type="project" value="UniProtKB-SubCell"/>
</dbReference>
<dbReference type="GO" id="GO:0030490">
    <property type="term" value="P:maturation of SSU-rRNA"/>
    <property type="evidence" value="ECO:0007669"/>
    <property type="project" value="TreeGrafter"/>
</dbReference>
<keyword evidence="7 8" id="KW-0539">Nucleus</keyword>
<feature type="binding site" evidence="9">
    <location>
        <position position="251"/>
    </location>
    <ligand>
        <name>Zn(2+)</name>
        <dbReference type="ChEBI" id="CHEBI:29105"/>
    </ligand>
</feature>
<evidence type="ECO:0000313" key="13">
    <source>
        <dbReference type="EMBL" id="AFZ80261.1"/>
    </source>
</evidence>
<feature type="binding site" evidence="9">
    <location>
        <position position="248"/>
    </location>
    <ligand>
        <name>Zn(2+)</name>
        <dbReference type="ChEBI" id="CHEBI:29105"/>
    </ligand>
</feature>
<keyword evidence="6 8" id="KW-0862">Zinc</keyword>
<feature type="region of interest" description="Disordered" evidence="10">
    <location>
        <begin position="147"/>
        <end position="178"/>
    </location>
</feature>
<organism evidence="13 14">
    <name type="scientific">Theileria equi strain WA</name>
    <dbReference type="NCBI Taxonomy" id="1537102"/>
    <lineage>
        <taxon>Eukaryota</taxon>
        <taxon>Sar</taxon>
        <taxon>Alveolata</taxon>
        <taxon>Apicomplexa</taxon>
        <taxon>Aconoidasida</taxon>
        <taxon>Piroplasmida</taxon>
        <taxon>Theileriidae</taxon>
        <taxon>Theileria</taxon>
    </lineage>
</organism>
<dbReference type="KEGG" id="beq:BEWA_031140"/>
<evidence type="ECO:0000256" key="5">
    <source>
        <dbReference type="ARBA" id="ARBA00022801"/>
    </source>
</evidence>
<proteinExistence type="inferred from homology"/>
<feature type="compositionally biased region" description="Gly residues" evidence="10">
    <location>
        <begin position="157"/>
        <end position="172"/>
    </location>
</feature>
<evidence type="ECO:0000256" key="1">
    <source>
        <dbReference type="ARBA" id="ARBA00004123"/>
    </source>
</evidence>
<dbReference type="EMBL" id="CP001669">
    <property type="protein sequence ID" value="AFZ80261.1"/>
    <property type="molecule type" value="Genomic_DNA"/>
</dbReference>
<dbReference type="GeneID" id="15803614"/>
<protein>
    <recommendedName>
        <fullName evidence="15">RNA-binding protein NOB1</fullName>
    </recommendedName>
</protein>
<dbReference type="GO" id="GO:0004521">
    <property type="term" value="F:RNA endonuclease activity"/>
    <property type="evidence" value="ECO:0007669"/>
    <property type="project" value="UniProtKB-UniRule"/>
</dbReference>
<keyword evidence="14" id="KW-1185">Reference proteome</keyword>
<feature type="binding site" evidence="9">
    <location>
        <position position="263"/>
    </location>
    <ligand>
        <name>Zn(2+)</name>
        <dbReference type="ChEBI" id="CHEBI:29105"/>
    </ligand>
</feature>
<evidence type="ECO:0000259" key="12">
    <source>
        <dbReference type="Pfam" id="PF17146"/>
    </source>
</evidence>
<name>L0AZ17_THEEQ</name>
<dbReference type="RefSeq" id="XP_004829927.1">
    <property type="nucleotide sequence ID" value="XM_004829870.1"/>
</dbReference>
<dbReference type="eggNOG" id="KOG2463">
    <property type="taxonomic scope" value="Eukaryota"/>
</dbReference>
<dbReference type="Gene3D" id="3.40.50.1010">
    <property type="entry name" value="5'-nuclease"/>
    <property type="match status" value="1"/>
</dbReference>
<keyword evidence="5" id="KW-0378">Hydrolase</keyword>
<dbReference type="OrthoDB" id="446759at2759"/>
<dbReference type="GO" id="GO:0016787">
    <property type="term" value="F:hydrolase activity"/>
    <property type="evidence" value="ECO:0007669"/>
    <property type="project" value="UniProtKB-KW"/>
</dbReference>
<comment type="subcellular location">
    <subcellularLocation>
        <location evidence="1">Nucleus</location>
    </subcellularLocation>
</comment>
<dbReference type="STRING" id="1537102.L0AZ17"/>
<dbReference type="InterPro" id="IPR017117">
    <property type="entry name" value="Nob1_euk"/>
</dbReference>
<evidence type="ECO:0000256" key="8">
    <source>
        <dbReference type="PIRNR" id="PIRNR037125"/>
    </source>
</evidence>
<dbReference type="PANTHER" id="PTHR12814:SF2">
    <property type="entry name" value="RNA-BINDING PROTEIN NOB1"/>
    <property type="match status" value="1"/>
</dbReference>
<evidence type="ECO:0000256" key="2">
    <source>
        <dbReference type="ARBA" id="ARBA00005858"/>
    </source>
</evidence>
<dbReference type="InterPro" id="IPR039907">
    <property type="entry name" value="NOB1"/>
</dbReference>
<dbReference type="InterPro" id="IPR014881">
    <property type="entry name" value="NOB1_Zn-bd"/>
</dbReference>
<feature type="domain" description="Ribonuclease PIN" evidence="12">
    <location>
        <begin position="38"/>
        <end position="127"/>
    </location>
</feature>
<accession>L0AZ17</accession>
<evidence type="ECO:0000256" key="3">
    <source>
        <dbReference type="ARBA" id="ARBA00022722"/>
    </source>
</evidence>
<feature type="binding site" evidence="9">
    <location>
        <position position="266"/>
    </location>
    <ligand>
        <name>Zn(2+)</name>
        <dbReference type="ChEBI" id="CHEBI:29105"/>
    </ligand>
</feature>
<dbReference type="Pfam" id="PF17146">
    <property type="entry name" value="PIN_6"/>
    <property type="match status" value="1"/>
</dbReference>
<dbReference type="GO" id="GO:0030688">
    <property type="term" value="C:preribosome, small subunit precursor"/>
    <property type="evidence" value="ECO:0007669"/>
    <property type="project" value="TreeGrafter"/>
</dbReference>
<evidence type="ECO:0000259" key="11">
    <source>
        <dbReference type="Pfam" id="PF08772"/>
    </source>
</evidence>
<feature type="domain" description="Nin one binding (NOB1) Zn-ribbon-like" evidence="11">
    <location>
        <begin position="239"/>
        <end position="309"/>
    </location>
</feature>
<keyword evidence="4 8" id="KW-0479">Metal-binding</keyword>
<dbReference type="Proteomes" id="UP000031512">
    <property type="component" value="Chromosome 1"/>
</dbReference>
<comment type="similarity">
    <text evidence="2 8">Belongs to the NOB1 family.</text>
</comment>
<evidence type="ECO:0000256" key="7">
    <source>
        <dbReference type="ARBA" id="ARBA00023242"/>
    </source>
</evidence>
<evidence type="ECO:0000256" key="10">
    <source>
        <dbReference type="SAM" id="MobiDB-lite"/>
    </source>
</evidence>
<dbReference type="VEuPathDB" id="PiroplasmaDB:BEWA_031140"/>
<dbReference type="PANTHER" id="PTHR12814">
    <property type="entry name" value="RNA-BINDING PROTEIN NOB1"/>
    <property type="match status" value="1"/>
</dbReference>
<reference evidence="13 14" key="1">
    <citation type="journal article" date="2012" name="BMC Genomics">
        <title>Comparative genomic analysis and phylogenetic position of Theileria equi.</title>
        <authorList>
            <person name="Kappmeyer L.S."/>
            <person name="Thiagarajan M."/>
            <person name="Herndon D.R."/>
            <person name="Ramsay J.D."/>
            <person name="Caler E."/>
            <person name="Djikeng A."/>
            <person name="Gillespie J.J."/>
            <person name="Lau A.O."/>
            <person name="Roalson E.H."/>
            <person name="Silva J.C."/>
            <person name="Silva M.G."/>
            <person name="Suarez C.E."/>
            <person name="Ueti M.W."/>
            <person name="Nene V.M."/>
            <person name="Mealey R.H."/>
            <person name="Knowles D.P."/>
            <person name="Brayton K.A."/>
        </authorList>
    </citation>
    <scope>NUCLEOTIDE SEQUENCE [LARGE SCALE GENOMIC DNA]</scope>
    <source>
        <strain evidence="13 14">WA</strain>
    </source>
</reference>
<evidence type="ECO:0000256" key="4">
    <source>
        <dbReference type="ARBA" id="ARBA00022723"/>
    </source>
</evidence>
<dbReference type="SUPFAM" id="SSF144206">
    <property type="entry name" value="NOB1 zinc finger-like"/>
    <property type="match status" value="1"/>
</dbReference>
<dbReference type="InterPro" id="IPR036283">
    <property type="entry name" value="NOB1_Zf-like_sf"/>
</dbReference>
<gene>
    <name evidence="13" type="ORF">BEWA_031140</name>
</gene>